<sequence>MRASKLASGKLVLALIAFLYAVVSQLTASNPQLGLRIVVSDIQFSHVAATAATMTGTHGFSPQSTDAHTIFIIS</sequence>
<organism evidence="1 2">
    <name type="scientific">Lacticaseibacillus sharpeae JCM 1186 = DSM 20505</name>
    <dbReference type="NCBI Taxonomy" id="1291052"/>
    <lineage>
        <taxon>Bacteria</taxon>
        <taxon>Bacillati</taxon>
        <taxon>Bacillota</taxon>
        <taxon>Bacilli</taxon>
        <taxon>Lactobacillales</taxon>
        <taxon>Lactobacillaceae</taxon>
        <taxon>Lacticaseibacillus</taxon>
    </lineage>
</organism>
<gene>
    <name evidence="1" type="ORF">FC18_GL000802</name>
</gene>
<name>A0A0R1ZY32_9LACO</name>
<protein>
    <submittedName>
        <fullName evidence="1">Uncharacterized protein</fullName>
    </submittedName>
</protein>
<proteinExistence type="predicted"/>
<keyword evidence="2" id="KW-1185">Reference proteome</keyword>
<reference evidence="1 2" key="1">
    <citation type="journal article" date="2015" name="Genome Announc.">
        <title>Expanding the biotechnology potential of lactobacilli through comparative genomics of 213 strains and associated genera.</title>
        <authorList>
            <person name="Sun Z."/>
            <person name="Harris H.M."/>
            <person name="McCann A."/>
            <person name="Guo C."/>
            <person name="Argimon S."/>
            <person name="Zhang W."/>
            <person name="Yang X."/>
            <person name="Jeffery I.B."/>
            <person name="Cooney J.C."/>
            <person name="Kagawa T.F."/>
            <person name="Liu W."/>
            <person name="Song Y."/>
            <person name="Salvetti E."/>
            <person name="Wrobel A."/>
            <person name="Rasinkangas P."/>
            <person name="Parkhill J."/>
            <person name="Rea M.C."/>
            <person name="O'Sullivan O."/>
            <person name="Ritari J."/>
            <person name="Douillard F.P."/>
            <person name="Paul Ross R."/>
            <person name="Yang R."/>
            <person name="Briner A.E."/>
            <person name="Felis G.E."/>
            <person name="de Vos W.M."/>
            <person name="Barrangou R."/>
            <person name="Klaenhammer T.R."/>
            <person name="Caufield P.W."/>
            <person name="Cui Y."/>
            <person name="Zhang H."/>
            <person name="O'Toole P.W."/>
        </authorList>
    </citation>
    <scope>NUCLEOTIDE SEQUENCE [LARGE SCALE GENOMIC DNA]</scope>
    <source>
        <strain evidence="1 2">DSM 20505</strain>
    </source>
</reference>
<accession>A0A0R1ZY32</accession>
<comment type="caution">
    <text evidence="1">The sequence shown here is derived from an EMBL/GenBank/DDBJ whole genome shotgun (WGS) entry which is preliminary data.</text>
</comment>
<dbReference type="Proteomes" id="UP000051679">
    <property type="component" value="Unassembled WGS sequence"/>
</dbReference>
<evidence type="ECO:0000313" key="1">
    <source>
        <dbReference type="EMBL" id="KRM56019.1"/>
    </source>
</evidence>
<evidence type="ECO:0000313" key="2">
    <source>
        <dbReference type="Proteomes" id="UP000051679"/>
    </source>
</evidence>
<dbReference type="PATRIC" id="fig|1291052.5.peg.817"/>
<dbReference type="AlphaFoldDB" id="A0A0R1ZY32"/>
<dbReference type="STRING" id="1291052.FC18_GL000802"/>
<dbReference type="EMBL" id="AYYO01000010">
    <property type="protein sequence ID" value="KRM56019.1"/>
    <property type="molecule type" value="Genomic_DNA"/>
</dbReference>